<keyword evidence="2" id="KW-1185">Reference proteome</keyword>
<name>A0ABX6T8D7_9SPHN</name>
<reference evidence="1 2" key="1">
    <citation type="submission" date="2020-08" db="EMBL/GenBank/DDBJ databases">
        <title>Genome sequence of Sphingomonas sediminicola KACC 15039T.</title>
        <authorList>
            <person name="Hyun D.-W."/>
            <person name="Bae J.-W."/>
        </authorList>
    </citation>
    <scope>NUCLEOTIDE SEQUENCE [LARGE SCALE GENOMIC DNA]</scope>
    <source>
        <strain evidence="1 2">KACC 15039</strain>
    </source>
</reference>
<organism evidence="1 2">
    <name type="scientific">Sphingomonas sediminicola</name>
    <dbReference type="NCBI Taxonomy" id="386874"/>
    <lineage>
        <taxon>Bacteria</taxon>
        <taxon>Pseudomonadati</taxon>
        <taxon>Pseudomonadota</taxon>
        <taxon>Alphaproteobacteria</taxon>
        <taxon>Sphingomonadales</taxon>
        <taxon>Sphingomonadaceae</taxon>
        <taxon>Sphingomonas</taxon>
    </lineage>
</organism>
<gene>
    <name evidence="1" type="ORF">H9L14_02285</name>
</gene>
<evidence type="ECO:0000313" key="2">
    <source>
        <dbReference type="Proteomes" id="UP000516105"/>
    </source>
</evidence>
<evidence type="ECO:0008006" key="3">
    <source>
        <dbReference type="Google" id="ProtNLM"/>
    </source>
</evidence>
<dbReference type="EMBL" id="CP060782">
    <property type="protein sequence ID" value="QNP46114.1"/>
    <property type="molecule type" value="Genomic_DNA"/>
</dbReference>
<proteinExistence type="predicted"/>
<dbReference type="RefSeq" id="WP_187709067.1">
    <property type="nucleotide sequence ID" value="NZ_CP060782.1"/>
</dbReference>
<evidence type="ECO:0000313" key="1">
    <source>
        <dbReference type="EMBL" id="QNP46114.1"/>
    </source>
</evidence>
<dbReference type="Proteomes" id="UP000516105">
    <property type="component" value="Chromosome"/>
</dbReference>
<accession>A0ABX6T8D7</accession>
<sequence length="395" mass="44055">MPSSTSSSDPGSVPKGILQREGALPAGLRLTASDRPGQAQPVPTRDVPAQPWGRILIGVLGALIVSAIGLEVNARERIGLHAGDLDNSEIAWSNEKLRAAGAQAAIVGDSRILFDTDLDRFEALTGVRPIQLAIHGTSALTLLENMADDPNFKGVLIVGLADTMFFQPFDGYGGYVKKWHEFRAPYRIVSNEIDHVLQRRIAFLDSNYRLSVLAHRLDRDFRPGVEGPMDDIWKLQEVGEHRATHLWDRVEYDPAWRARTRWAWKGFKEKFPYTPELIANGHARAKAAVDKIRARGGDVVFIRPPSAPQLRVNEEAQVPKAKGWDFLLRNTHSIGIHADDLPVSAHGWNLPEWSHLSRKCATVFTDAYVRRLTELTPRFRLRPDAPPSLSRVDCT</sequence>
<protein>
    <recommendedName>
        <fullName evidence="3">SGNH/GDSL hydrolase family protein</fullName>
    </recommendedName>
</protein>